<evidence type="ECO:0000313" key="1">
    <source>
        <dbReference type="EMBL" id="GME87048.1"/>
    </source>
</evidence>
<reference evidence="1" key="1">
    <citation type="submission" date="2023-04" db="EMBL/GenBank/DDBJ databases">
        <title>Candida boidinii NBRC 1967.</title>
        <authorList>
            <person name="Ichikawa N."/>
            <person name="Sato H."/>
            <person name="Tonouchi N."/>
        </authorList>
    </citation>
    <scope>NUCLEOTIDE SEQUENCE</scope>
    <source>
        <strain evidence="1">NBRC 1967</strain>
    </source>
</reference>
<name>A0ACB5TEH0_CANBO</name>
<dbReference type="Proteomes" id="UP001165101">
    <property type="component" value="Unassembled WGS sequence"/>
</dbReference>
<protein>
    <submittedName>
        <fullName evidence="1">Unnamed protein product</fullName>
    </submittedName>
</protein>
<gene>
    <name evidence="1" type="ORF">Cboi01_000015100</name>
</gene>
<sequence>MKNKMSFDPNNSYSNKRRATPSNLGSSNQSSSLLRVASTSNMSRVSSVLSHTSLNNMNNNNNNINTNFTRGGTPMSLSDSVSNFNSIELARLQHYNLDFPEDKLESRILQLDKNSKFYSTKIKRSFEPKDLLPYETESIRDQSKYLAHIVTHLYIAIKSLDIASVISINIKELEDAKKELTKNQNFAFTSDDNLGQNISDENKIDDDDENENNNNDYYEILDDAMNDGGNSSDDDDDDEDDMDSDDDSPVAATPVRKIGPKSASIISLKNWTKELKNLLSMSILIPVSLSKALIKVYYSIILSRGQSIKIDFYIDIIDSLMKESDILLESGLKLDYKPLLEEFTSVLPTPDSITKNNSISRVRHLYRLATLCHNFFDDEAAPQLIEKIMSFFSPQTVGSSFALFSTMIPINFCKPIIDPISGNITYHENDIRKYLPIFFNLWMTNRNAKDINYLLSLIRKISEGALDELCKNEESIQMGKYGIFNEEQYRFITNQLVLTSKIPKRDERQEVYVKELIEMIINSLNSKHAFEKEGSFDMLRTFFSSIRTLVHPSNSGQWSTLLSKAVKRTAVLYHSRLLEEKEDRQLCHNYLNDYSKLPSNYKLSTQMTNDFIDMLDPIVKLGIQSKSSSQRNRYIAALEVLCFMDSNRVLNSMLLDIYASFDTINSTHRINVVLRELQVLSRFMVMNPVFRTHVPRLLSMLLPGIDSNDPDKTILTVQFVKTVASVIPFYDLTNGNGDGGLLAMDFTTQHLTYLEAKFYKNSPNTSLNIFGDSLPETFECDEELELNALKSATSSFKEFISGFVDRCFKYLENSPNVEGDDNIEAKASVYISHVFDSLVESMSDELYDVLTEQFFNYISENAKHEVAVIFSNIAEIIIRRNPNKYFPKFFDLLFPLIQEEVKNGAGCLRSGEVSTRDARLIWYYKLLAGSTLGAGTILSPYINPMKEMMLEHIQILKGEASVCVGLLSNCILSATTITRLLERRLISDDYLSKTNGVIDERCWGAFQFDEYRFNTDNLTFKWFQPSSEIVESAVNFYSDITNFTIGKINELLSSNKSSNTLSLNNSDQLGFYINFLENSLTGISSLYDPNYAKILKDSDKLKSRTTFNLRQQKSSNINSVSMTPSTSLSGTPQSDAFMAGIDNPLLQNFLGQDQSSELSKAIVAKVDESNNNNNGNNGNGADDEFDNAMNLDEYEEKLTDAPLDNDINNISYDIPTDLNSGAASPSVVDMMINNQPLNPSLTDRPNNFYSFGYIYNRSSIYNALDPIYIKLHKTREDIGKCLHQCIEQTSKLDGSVELSTNLILAVSSFLKHVGCVSSINPIFIDNIHLVSMLDIPQVDKPSTRVIIGARLATYHCHRLDMARANRLPTPLDKVLIKDLVSLIASPYTQISYYSNTVLSSALGKILNCTHLVFNVFKDWELAIANDDHETIKNILIMFSGRRFKGLPERSGTYIPKYEELLSKCIKLDEIEINSLSLKLYSSIRKSIRVPSNVVLMDMESIELIRPPDAYVDNEIAAVKMAKDIKKTHMLGQVKKLELLGLQRSNEKLHWRFMLHVLELLHSLQSGFQRELNGDILQVLARSVNSIHPTISKKCVIWLALLLESSMTRGDLNYNLQSYYALVYPANNISKLSDFVSSPKEFFEEMHNFKNPNFFIKNKFWVPTLCWNKEMQVVNSYVSETIGLNKQDTISVESLSPFVTKQWLLEFIKLHIDESEADTAFLPGLVYFLISISTYSLYGHFKNFNPDELFEIIDEIYEKDERQSHIAVSEIFCAILISFSIKNDRIKEADHKIASRLRKIIESDINQSSRSVWNIFCWWLPSHMDPRQIPEIVDVICNFEIQNDDSSSPFEISTRIGFLKCYLSVRINTYHKFDETTVQFFDALAHPYNSVSESIASTLYDILDYSDKVLYNNFDELVLAGQDDKSNSGFIYPTIPETFLKCFEQYLQNIMIWKEEAKGLSTQEIVNSKFMYGARGLQFLLMNVLKSAHNKTLLPYLKKYIIPLLFELDLMRDACQLMGLQPIVILFFIASVKYSPDQMPEVIDMMLSNHGIVSPTLQQSKHLLSFVQSFYVVRYLTITKEQRLSLIDHAAKFLYNPHLQVREQAAKLFATMIHTLINSEADEVIQKYIKEFTSVLTMKKKKKKLNNAAAQSKKLSAEQISLLHGATLGLGALIDAFPYITPPPKWLPSILALLARRCNSIDGVVGRTAKDILSKFKKDRQDTWMIDSKFFTEEQLEDLEGVLWKSYFI</sequence>
<accession>A0ACB5TEH0</accession>
<proteinExistence type="predicted"/>
<organism evidence="1 2">
    <name type="scientific">Candida boidinii</name>
    <name type="common">Yeast</name>
    <dbReference type="NCBI Taxonomy" id="5477"/>
    <lineage>
        <taxon>Eukaryota</taxon>
        <taxon>Fungi</taxon>
        <taxon>Dikarya</taxon>
        <taxon>Ascomycota</taxon>
        <taxon>Saccharomycotina</taxon>
        <taxon>Pichiomycetes</taxon>
        <taxon>Pichiales</taxon>
        <taxon>Pichiaceae</taxon>
        <taxon>Ogataea</taxon>
        <taxon>Ogataea/Candida clade</taxon>
    </lineage>
</organism>
<evidence type="ECO:0000313" key="2">
    <source>
        <dbReference type="Proteomes" id="UP001165101"/>
    </source>
</evidence>
<keyword evidence="2" id="KW-1185">Reference proteome</keyword>
<dbReference type="EMBL" id="BSXV01000035">
    <property type="protein sequence ID" value="GME87048.1"/>
    <property type="molecule type" value="Genomic_DNA"/>
</dbReference>
<comment type="caution">
    <text evidence="1">The sequence shown here is derived from an EMBL/GenBank/DDBJ whole genome shotgun (WGS) entry which is preliminary data.</text>
</comment>